<comment type="similarity">
    <text evidence="1">Belongs to the ATP-dependent AMP-binding enzyme family.</text>
</comment>
<dbReference type="InterPro" id="IPR045851">
    <property type="entry name" value="AMP-bd_C_sf"/>
</dbReference>
<dbReference type="GO" id="GO:0006631">
    <property type="term" value="P:fatty acid metabolic process"/>
    <property type="evidence" value="ECO:0007669"/>
    <property type="project" value="TreeGrafter"/>
</dbReference>
<accession>A0A8J7RMN5</accession>
<dbReference type="AlphaFoldDB" id="A0A8J7RMN5"/>
<dbReference type="Gene3D" id="3.40.50.12780">
    <property type="entry name" value="N-terminal domain of ligase-like"/>
    <property type="match status" value="1"/>
</dbReference>
<dbReference type="Pfam" id="PF13193">
    <property type="entry name" value="AMP-binding_C"/>
    <property type="match status" value="1"/>
</dbReference>
<dbReference type="InterPro" id="IPR025110">
    <property type="entry name" value="AMP-bd_C"/>
</dbReference>
<dbReference type="PANTHER" id="PTHR43201:SF5">
    <property type="entry name" value="MEDIUM-CHAIN ACYL-COA LIGASE ACSF2, MITOCHONDRIAL"/>
    <property type="match status" value="1"/>
</dbReference>
<dbReference type="PROSITE" id="PS00455">
    <property type="entry name" value="AMP_BINDING"/>
    <property type="match status" value="1"/>
</dbReference>
<reference evidence="5" key="1">
    <citation type="submission" date="2021-03" db="EMBL/GenBank/DDBJ databases">
        <title>Genome sequencing and assembly of Tianweitania sediminis.</title>
        <authorList>
            <person name="Chhetri G."/>
        </authorList>
    </citation>
    <scope>NUCLEOTIDE SEQUENCE</scope>
    <source>
        <strain evidence="5">Z8</strain>
    </source>
</reference>
<dbReference type="InterPro" id="IPR000873">
    <property type="entry name" value="AMP-dep_synth/lig_dom"/>
</dbReference>
<dbReference type="Gene3D" id="3.30.300.30">
    <property type="match status" value="1"/>
</dbReference>
<dbReference type="SUPFAM" id="SSF56801">
    <property type="entry name" value="Acetyl-CoA synthetase-like"/>
    <property type="match status" value="1"/>
</dbReference>
<gene>
    <name evidence="5" type="ORF">J5Y06_14880</name>
</gene>
<dbReference type="RefSeq" id="WP_209335985.1">
    <property type="nucleotide sequence ID" value="NZ_JAGIYY010000005.1"/>
</dbReference>
<dbReference type="EMBL" id="JAGIYY010000005">
    <property type="protein sequence ID" value="MBP0439941.1"/>
    <property type="molecule type" value="Genomic_DNA"/>
</dbReference>
<dbReference type="GO" id="GO:0031956">
    <property type="term" value="F:medium-chain fatty acid-CoA ligase activity"/>
    <property type="evidence" value="ECO:0007669"/>
    <property type="project" value="TreeGrafter"/>
</dbReference>
<dbReference type="InterPro" id="IPR020845">
    <property type="entry name" value="AMP-binding_CS"/>
</dbReference>
<feature type="domain" description="AMP-dependent synthetase/ligase" evidence="3">
    <location>
        <begin position="19"/>
        <end position="372"/>
    </location>
</feature>
<proteinExistence type="inferred from homology"/>
<comment type="caution">
    <text evidence="5">The sequence shown here is derived from an EMBL/GenBank/DDBJ whole genome shotgun (WGS) entry which is preliminary data.</text>
</comment>
<keyword evidence="2" id="KW-0436">Ligase</keyword>
<dbReference type="Proteomes" id="UP000666240">
    <property type="component" value="Unassembled WGS sequence"/>
</dbReference>
<evidence type="ECO:0000256" key="1">
    <source>
        <dbReference type="ARBA" id="ARBA00006432"/>
    </source>
</evidence>
<evidence type="ECO:0000313" key="6">
    <source>
        <dbReference type="Proteomes" id="UP000666240"/>
    </source>
</evidence>
<organism evidence="5 6">
    <name type="scientific">Tianweitania sediminis</name>
    <dbReference type="NCBI Taxonomy" id="1502156"/>
    <lineage>
        <taxon>Bacteria</taxon>
        <taxon>Pseudomonadati</taxon>
        <taxon>Pseudomonadota</taxon>
        <taxon>Alphaproteobacteria</taxon>
        <taxon>Hyphomicrobiales</taxon>
        <taxon>Phyllobacteriaceae</taxon>
        <taxon>Tianweitania</taxon>
    </lineage>
</organism>
<name>A0A8J7RMN5_9HYPH</name>
<dbReference type="Pfam" id="PF00501">
    <property type="entry name" value="AMP-binding"/>
    <property type="match status" value="1"/>
</dbReference>
<keyword evidence="6" id="KW-1185">Reference proteome</keyword>
<evidence type="ECO:0000313" key="5">
    <source>
        <dbReference type="EMBL" id="MBP0439941.1"/>
    </source>
</evidence>
<dbReference type="PANTHER" id="PTHR43201">
    <property type="entry name" value="ACYL-COA SYNTHETASE"/>
    <property type="match status" value="1"/>
</dbReference>
<protein>
    <submittedName>
        <fullName evidence="5">AMP-binding protein</fullName>
    </submittedName>
</protein>
<evidence type="ECO:0000256" key="2">
    <source>
        <dbReference type="ARBA" id="ARBA00022598"/>
    </source>
</evidence>
<sequence>MSKVLYGPQPQEASVAEMFAATAARHPHLPFAAYRQRGAGPFVELSYGEALKRVLELRAAYRDAGWGRGARGAILTGNRPEFYLHYLALNGLGVSIVPLNPEARPNEMLYIIEHSEAAFIVAADYCRAALAEALAGADRKLPIIEASDYQSGIARSQGPGGDPVVDLSAEAAILYTSGTTGRPKGCLLSNRYFVEAGRFYASWQGRLAMQEGKERLLNPLPLFHMNNLVVTTTALISCAGCNVMIDRFSPTRWWTDCKESEATLIHYLGVMPALLLAMPGSDVERENLVRAGVGAGVDPKHHRAFEQRFGFPLLELWGMTEVGRGFIDNFEPRQVGTRAFGRPAGTMRARVVDDAMNDVDAGTPGELLVQSDDEDPRRAFFSGYLKDEAASGAAWHDDWFRTGDVVRQDESGMLYFVDRKKNIVRRSGENIAAAEVEACLQAHPKVVQAAIIAVPDDLREEEVFACVVLKGDMPGDAATAHELFEWSLGRLSYFKAPGYVCFRKDLPTTGTQKIQKALIFAEEENPVQLADTYDFRDLKRKARVECPVCSMEQAR</sequence>
<evidence type="ECO:0000259" key="3">
    <source>
        <dbReference type="Pfam" id="PF00501"/>
    </source>
</evidence>
<feature type="domain" description="AMP-binding enzyme C-terminal" evidence="4">
    <location>
        <begin position="435"/>
        <end position="513"/>
    </location>
</feature>
<evidence type="ECO:0000259" key="4">
    <source>
        <dbReference type="Pfam" id="PF13193"/>
    </source>
</evidence>
<dbReference type="InterPro" id="IPR042099">
    <property type="entry name" value="ANL_N_sf"/>
</dbReference>